<evidence type="ECO:0000313" key="1">
    <source>
        <dbReference type="EMBL" id="MFD1465104.1"/>
    </source>
</evidence>
<evidence type="ECO:0000313" key="2">
    <source>
        <dbReference type="Proteomes" id="UP001597244"/>
    </source>
</evidence>
<keyword evidence="2" id="KW-1185">Reference proteome</keyword>
<protein>
    <submittedName>
        <fullName evidence="1">Uncharacterized protein</fullName>
    </submittedName>
</protein>
<dbReference type="Proteomes" id="UP001597244">
    <property type="component" value="Unassembled WGS sequence"/>
</dbReference>
<gene>
    <name evidence="1" type="ORF">ACFQ4L_03230</name>
</gene>
<name>A0ABW4DM80_9LACO</name>
<accession>A0ABW4DM80</accession>
<comment type="caution">
    <text evidence="1">The sequence shown here is derived from an EMBL/GenBank/DDBJ whole genome shotgun (WGS) entry which is preliminary data.</text>
</comment>
<sequence length="55" mass="6357">MNDFELNATADGTKSEDSDMLFDEYGLLKKQSRIVVEITERKTNKIIGKVQILFY</sequence>
<organism evidence="1 2">
    <name type="scientific">Lapidilactobacillus mulanensis</name>
    <dbReference type="NCBI Taxonomy" id="2485999"/>
    <lineage>
        <taxon>Bacteria</taxon>
        <taxon>Bacillati</taxon>
        <taxon>Bacillota</taxon>
        <taxon>Bacilli</taxon>
        <taxon>Lactobacillales</taxon>
        <taxon>Lactobacillaceae</taxon>
        <taxon>Lapidilactobacillus</taxon>
    </lineage>
</organism>
<proteinExistence type="predicted"/>
<reference evidence="2" key="1">
    <citation type="journal article" date="2019" name="Int. J. Syst. Evol. Microbiol.">
        <title>The Global Catalogue of Microorganisms (GCM) 10K type strain sequencing project: providing services to taxonomists for standard genome sequencing and annotation.</title>
        <authorList>
            <consortium name="The Broad Institute Genomics Platform"/>
            <consortium name="The Broad Institute Genome Sequencing Center for Infectious Disease"/>
            <person name="Wu L."/>
            <person name="Ma J."/>
        </authorList>
    </citation>
    <scope>NUCLEOTIDE SEQUENCE [LARGE SCALE GENOMIC DNA]</scope>
    <source>
        <strain evidence="2">CCM 8951</strain>
    </source>
</reference>
<dbReference type="EMBL" id="JBHTOF010000023">
    <property type="protein sequence ID" value="MFD1465104.1"/>
    <property type="molecule type" value="Genomic_DNA"/>
</dbReference>
<dbReference type="RefSeq" id="WP_164506595.1">
    <property type="nucleotide sequence ID" value="NZ_JBHTOF010000023.1"/>
</dbReference>